<dbReference type="AlphaFoldDB" id="A0A941DN50"/>
<gene>
    <name evidence="1" type="ORF">KDM89_17135</name>
</gene>
<keyword evidence="2" id="KW-1185">Reference proteome</keyword>
<evidence type="ECO:0000313" key="2">
    <source>
        <dbReference type="Proteomes" id="UP000680067"/>
    </source>
</evidence>
<comment type="caution">
    <text evidence="1">The sequence shown here is derived from an EMBL/GenBank/DDBJ whole genome shotgun (WGS) entry which is preliminary data.</text>
</comment>
<protein>
    <submittedName>
        <fullName evidence="1">Uncharacterized protein</fullName>
    </submittedName>
</protein>
<dbReference type="RefSeq" id="WP_212689142.1">
    <property type="nucleotide sequence ID" value="NZ_JAGSPN010000015.1"/>
</dbReference>
<reference evidence="1" key="1">
    <citation type="submission" date="2021-04" db="EMBL/GenBank/DDBJ databases">
        <title>novel species isolated from subtropical streams in China.</title>
        <authorList>
            <person name="Lu H."/>
        </authorList>
    </citation>
    <scope>NUCLEOTIDE SEQUENCE</scope>
    <source>
        <strain evidence="1">LFS511W</strain>
    </source>
</reference>
<sequence length="159" mass="17639">MTDPLTDSLLLLFSEKVRERKDPVSAVTEVNEQLRHHRRSVDVDSAQQAGLRNIGALHLTHVIKHAYESHIPAELMVRVLSKAGHPLGAAAFAIQRSYGPMTALTLIDLLQEDDVFSLASESDLHSALTETGFDQEQIVNALWIKRSQLRFSEESSNAA</sequence>
<name>A0A941DN50_9BURK</name>
<dbReference type="Proteomes" id="UP000680067">
    <property type="component" value="Unassembled WGS sequence"/>
</dbReference>
<proteinExistence type="predicted"/>
<organism evidence="1 2">
    <name type="scientific">Undibacterium luofuense</name>
    <dbReference type="NCBI Taxonomy" id="2828733"/>
    <lineage>
        <taxon>Bacteria</taxon>
        <taxon>Pseudomonadati</taxon>
        <taxon>Pseudomonadota</taxon>
        <taxon>Betaproteobacteria</taxon>
        <taxon>Burkholderiales</taxon>
        <taxon>Oxalobacteraceae</taxon>
        <taxon>Undibacterium</taxon>
    </lineage>
</organism>
<accession>A0A941DN50</accession>
<dbReference type="EMBL" id="JAGSPN010000015">
    <property type="protein sequence ID" value="MBR7783873.1"/>
    <property type="molecule type" value="Genomic_DNA"/>
</dbReference>
<evidence type="ECO:0000313" key="1">
    <source>
        <dbReference type="EMBL" id="MBR7783873.1"/>
    </source>
</evidence>